<dbReference type="AlphaFoldDB" id="A0A822ZPG1"/>
<reference evidence="2 3" key="1">
    <citation type="journal article" date="2020" name="Mol. Biol. Evol.">
        <title>Distinct Expression and Methylation Patterns for Genes with Different Fates following a Single Whole-Genome Duplication in Flowering Plants.</title>
        <authorList>
            <person name="Shi T."/>
            <person name="Rahmani R.S."/>
            <person name="Gugger P.F."/>
            <person name="Wang M."/>
            <person name="Li H."/>
            <person name="Zhang Y."/>
            <person name="Li Z."/>
            <person name="Wang Q."/>
            <person name="Van de Peer Y."/>
            <person name="Marchal K."/>
            <person name="Chen J."/>
        </authorList>
    </citation>
    <scope>NUCLEOTIDE SEQUENCE [LARGE SCALE GENOMIC DNA]</scope>
    <source>
        <tissue evidence="2">Leaf</tissue>
    </source>
</reference>
<dbReference type="EMBL" id="DUZY01000007">
    <property type="protein sequence ID" value="DAD45385.1"/>
    <property type="molecule type" value="Genomic_DNA"/>
</dbReference>
<feature type="region of interest" description="Disordered" evidence="1">
    <location>
        <begin position="43"/>
        <end position="71"/>
    </location>
</feature>
<organism evidence="2 3">
    <name type="scientific">Nelumbo nucifera</name>
    <name type="common">Sacred lotus</name>
    <dbReference type="NCBI Taxonomy" id="4432"/>
    <lineage>
        <taxon>Eukaryota</taxon>
        <taxon>Viridiplantae</taxon>
        <taxon>Streptophyta</taxon>
        <taxon>Embryophyta</taxon>
        <taxon>Tracheophyta</taxon>
        <taxon>Spermatophyta</taxon>
        <taxon>Magnoliopsida</taxon>
        <taxon>Proteales</taxon>
        <taxon>Nelumbonaceae</taxon>
        <taxon>Nelumbo</taxon>
    </lineage>
</organism>
<proteinExistence type="predicted"/>
<evidence type="ECO:0000313" key="3">
    <source>
        <dbReference type="Proteomes" id="UP000607653"/>
    </source>
</evidence>
<protein>
    <submittedName>
        <fullName evidence="2">Uncharacterized protein</fullName>
    </submittedName>
</protein>
<keyword evidence="3" id="KW-1185">Reference proteome</keyword>
<dbReference type="Proteomes" id="UP000607653">
    <property type="component" value="Unassembled WGS sequence"/>
</dbReference>
<feature type="compositionally biased region" description="Polar residues" evidence="1">
    <location>
        <begin position="52"/>
        <end position="70"/>
    </location>
</feature>
<name>A0A822ZPG1_NELNU</name>
<accession>A0A822ZPG1</accession>
<comment type="caution">
    <text evidence="2">The sequence shown here is derived from an EMBL/GenBank/DDBJ whole genome shotgun (WGS) entry which is preliminary data.</text>
</comment>
<gene>
    <name evidence="2" type="ORF">HUJ06_003615</name>
</gene>
<evidence type="ECO:0000256" key="1">
    <source>
        <dbReference type="SAM" id="MobiDB-lite"/>
    </source>
</evidence>
<evidence type="ECO:0000313" key="2">
    <source>
        <dbReference type="EMBL" id="DAD45385.1"/>
    </source>
</evidence>
<sequence length="102" mass="11308">MCLILFNSGVDAHRVPILLNISSLGREMVVFVRTKRVPNPLSDEVRDCAGKPSTNRTSRQMISSGTITTSLEKKKKSHGGVVKVLSKPYMSWVARADDICNY</sequence>